<evidence type="ECO:0000256" key="1">
    <source>
        <dbReference type="SAM" id="MobiDB-lite"/>
    </source>
</evidence>
<protein>
    <submittedName>
        <fullName evidence="2">Uncharacterized protein</fullName>
    </submittedName>
</protein>
<dbReference type="Proteomes" id="UP000652761">
    <property type="component" value="Unassembled WGS sequence"/>
</dbReference>
<dbReference type="AlphaFoldDB" id="A0A843U1Q3"/>
<feature type="non-terminal residue" evidence="2">
    <location>
        <position position="1"/>
    </location>
</feature>
<reference evidence="2" key="1">
    <citation type="submission" date="2017-07" db="EMBL/GenBank/DDBJ databases">
        <title>Taro Niue Genome Assembly and Annotation.</title>
        <authorList>
            <person name="Atibalentja N."/>
            <person name="Keating K."/>
            <person name="Fields C.J."/>
        </authorList>
    </citation>
    <scope>NUCLEOTIDE SEQUENCE</scope>
    <source>
        <strain evidence="2">Niue_2</strain>
        <tissue evidence="2">Leaf</tissue>
    </source>
</reference>
<dbReference type="EMBL" id="NMUH01000354">
    <property type="protein sequence ID" value="MQL77548.1"/>
    <property type="molecule type" value="Genomic_DNA"/>
</dbReference>
<name>A0A843U1Q3_COLES</name>
<gene>
    <name evidence="2" type="ORF">Taro_009965</name>
</gene>
<feature type="compositionally biased region" description="Polar residues" evidence="1">
    <location>
        <begin position="71"/>
        <end position="83"/>
    </location>
</feature>
<accession>A0A843U1Q3</accession>
<feature type="non-terminal residue" evidence="2">
    <location>
        <position position="117"/>
    </location>
</feature>
<feature type="compositionally biased region" description="Polar residues" evidence="1">
    <location>
        <begin position="38"/>
        <end position="52"/>
    </location>
</feature>
<evidence type="ECO:0000313" key="3">
    <source>
        <dbReference type="Proteomes" id="UP000652761"/>
    </source>
</evidence>
<keyword evidence="3" id="KW-1185">Reference proteome</keyword>
<evidence type="ECO:0000313" key="2">
    <source>
        <dbReference type="EMBL" id="MQL77548.1"/>
    </source>
</evidence>
<comment type="caution">
    <text evidence="2">The sequence shown here is derived from an EMBL/GenBank/DDBJ whole genome shotgun (WGS) entry which is preliminary data.</text>
</comment>
<organism evidence="2 3">
    <name type="scientific">Colocasia esculenta</name>
    <name type="common">Wild taro</name>
    <name type="synonym">Arum esculentum</name>
    <dbReference type="NCBI Taxonomy" id="4460"/>
    <lineage>
        <taxon>Eukaryota</taxon>
        <taxon>Viridiplantae</taxon>
        <taxon>Streptophyta</taxon>
        <taxon>Embryophyta</taxon>
        <taxon>Tracheophyta</taxon>
        <taxon>Spermatophyta</taxon>
        <taxon>Magnoliopsida</taxon>
        <taxon>Liliopsida</taxon>
        <taxon>Araceae</taxon>
        <taxon>Aroideae</taxon>
        <taxon>Colocasieae</taxon>
        <taxon>Colocasia</taxon>
    </lineage>
</organism>
<proteinExistence type="predicted"/>
<feature type="region of interest" description="Disordered" evidence="1">
    <location>
        <begin position="27"/>
        <end position="83"/>
    </location>
</feature>
<sequence length="117" mass="13149">LETNTIVTVPLSSFPQPDVQLKLRSEGVQVRRHRSRRYNTSTGTKPQANSLAQREPGVPNWRGRRHRPRRYTSTGTSPEHSRAWLTQNLGLPTEEVTTVGVVLLATHTQTTCTPLKP</sequence>